<dbReference type="HOGENOM" id="CLU_1655653_0_0_1"/>
<dbReference type="GO" id="GO:0003864">
    <property type="term" value="F:3-methyl-2-oxobutanoate hydroxymethyltransferase activity"/>
    <property type="evidence" value="ECO:0000318"/>
    <property type="project" value="GO_Central"/>
</dbReference>
<dbReference type="GO" id="GO:0000287">
    <property type="term" value="F:magnesium ion binding"/>
    <property type="evidence" value="ECO:0000318"/>
    <property type="project" value="GO_Central"/>
</dbReference>
<reference evidence="3" key="1">
    <citation type="journal article" date="2006" name="Science">
        <title>Phytophthora genome sequences uncover evolutionary origins and mechanisms of pathogenesis.</title>
        <authorList>
            <person name="Tyler B.M."/>
            <person name="Tripathy S."/>
            <person name="Zhang X."/>
            <person name="Dehal P."/>
            <person name="Jiang R.H."/>
            <person name="Aerts A."/>
            <person name="Arredondo F.D."/>
            <person name="Baxter L."/>
            <person name="Bensasson D."/>
            <person name="Beynon J.L."/>
            <person name="Chapman J."/>
            <person name="Damasceno C.M."/>
            <person name="Dorrance A.E."/>
            <person name="Dou D."/>
            <person name="Dickerman A.W."/>
            <person name="Dubchak I.L."/>
            <person name="Garbelotto M."/>
            <person name="Gijzen M."/>
            <person name="Gordon S.G."/>
            <person name="Govers F."/>
            <person name="Grunwald N.J."/>
            <person name="Huang W."/>
            <person name="Ivors K.L."/>
            <person name="Jones R.W."/>
            <person name="Kamoun S."/>
            <person name="Krampis K."/>
            <person name="Lamour K.H."/>
            <person name="Lee M.K."/>
            <person name="McDonald W.H."/>
            <person name="Medina M."/>
            <person name="Meijer H.J."/>
            <person name="Nordberg E.K."/>
            <person name="Maclean D.J."/>
            <person name="Ospina-Giraldo M.D."/>
            <person name="Morris P.F."/>
            <person name="Phuntumart V."/>
            <person name="Putnam N.H."/>
            <person name="Rash S."/>
            <person name="Rose J.K."/>
            <person name="Sakihama Y."/>
            <person name="Salamov A.A."/>
            <person name="Savidor A."/>
            <person name="Scheuring C.F."/>
            <person name="Smith B.M."/>
            <person name="Sobral B.W."/>
            <person name="Terry A."/>
            <person name="Torto-Alalibo T.A."/>
            <person name="Win J."/>
            <person name="Xu Z."/>
            <person name="Zhang H."/>
            <person name="Grigoriev I.V."/>
            <person name="Rokhsar D.S."/>
            <person name="Boore J.L."/>
        </authorList>
    </citation>
    <scope>NUCLEOTIDE SEQUENCE [LARGE SCALE GENOMIC DNA]</scope>
    <source>
        <strain evidence="3">Pr102</strain>
    </source>
</reference>
<dbReference type="InParanoid" id="H3H8S2"/>
<evidence type="ECO:0000313" key="3">
    <source>
        <dbReference type="Proteomes" id="UP000005238"/>
    </source>
</evidence>
<dbReference type="Proteomes" id="UP000005238">
    <property type="component" value="Unassembled WGS sequence"/>
</dbReference>
<keyword evidence="3" id="KW-1185">Reference proteome</keyword>
<dbReference type="EnsemblProtists" id="Phyra87216">
    <property type="protein sequence ID" value="Phyra87216"/>
    <property type="gene ID" value="Phyra87216"/>
</dbReference>
<evidence type="ECO:0000313" key="2">
    <source>
        <dbReference type="EnsemblProtists" id="Phyra87216"/>
    </source>
</evidence>
<name>H3H8S2_PHYRM</name>
<dbReference type="AlphaFoldDB" id="H3H8S2"/>
<accession>H3H8S2</accession>
<dbReference type="VEuPathDB" id="FungiDB:KRP23_2753"/>
<proteinExistence type="predicted"/>
<feature type="region of interest" description="Disordered" evidence="1">
    <location>
        <begin position="34"/>
        <end position="55"/>
    </location>
</feature>
<protein>
    <submittedName>
        <fullName evidence="2">Uncharacterized protein</fullName>
    </submittedName>
</protein>
<organism evidence="2 3">
    <name type="scientific">Phytophthora ramorum</name>
    <name type="common">Sudden oak death agent</name>
    <dbReference type="NCBI Taxonomy" id="164328"/>
    <lineage>
        <taxon>Eukaryota</taxon>
        <taxon>Sar</taxon>
        <taxon>Stramenopiles</taxon>
        <taxon>Oomycota</taxon>
        <taxon>Peronosporomycetes</taxon>
        <taxon>Peronosporales</taxon>
        <taxon>Peronosporaceae</taxon>
        <taxon>Phytophthora</taxon>
    </lineage>
</organism>
<reference evidence="2" key="2">
    <citation type="submission" date="2015-06" db="UniProtKB">
        <authorList>
            <consortium name="EnsemblProtists"/>
        </authorList>
    </citation>
    <scope>IDENTIFICATION</scope>
    <source>
        <strain evidence="2">Pr102</strain>
    </source>
</reference>
<dbReference type="EMBL" id="DS567565">
    <property type="status" value="NOT_ANNOTATED_CDS"/>
    <property type="molecule type" value="Genomic_DNA"/>
</dbReference>
<dbReference type="GO" id="GO:0015940">
    <property type="term" value="P:pantothenate biosynthetic process"/>
    <property type="evidence" value="ECO:0000318"/>
    <property type="project" value="GO_Central"/>
</dbReference>
<feature type="compositionally biased region" description="Basic and acidic residues" evidence="1">
    <location>
        <begin position="41"/>
        <end position="54"/>
    </location>
</feature>
<dbReference type="GO" id="GO:0005739">
    <property type="term" value="C:mitochondrion"/>
    <property type="evidence" value="ECO:0000318"/>
    <property type="project" value="GO_Central"/>
</dbReference>
<sequence length="160" mass="17234">MPLPTAGQEPAVTAQEKTPKDVAELLPSLLVGLDEGGTDSVKVEGDKERPKTNKDNTIQARRFIEDALAVQKADLVLHVYMDSNYCVDAQTKAQMKPQQTSTNAATESANDYCGTPAPAPTKTIVYIALTSSDNHRLGAQTLFVTSVLSPFEAAWMLSQP</sequence>
<evidence type="ECO:0000256" key="1">
    <source>
        <dbReference type="SAM" id="MobiDB-lite"/>
    </source>
</evidence>